<dbReference type="GO" id="GO:0060326">
    <property type="term" value="P:cell chemotaxis"/>
    <property type="evidence" value="ECO:0007669"/>
    <property type="project" value="TreeGrafter"/>
</dbReference>
<evidence type="ECO:0000256" key="6">
    <source>
        <dbReference type="ARBA" id="ARBA00023157"/>
    </source>
</evidence>
<dbReference type="InterPro" id="IPR000248">
    <property type="entry name" value="ATII_rcpt"/>
</dbReference>
<dbReference type="GO" id="GO:0019957">
    <property type="term" value="F:C-C chemokine binding"/>
    <property type="evidence" value="ECO:0007669"/>
    <property type="project" value="TreeGrafter"/>
</dbReference>
<dbReference type="SUPFAM" id="SSF81321">
    <property type="entry name" value="Family A G protein-coupled receptor-like"/>
    <property type="match status" value="1"/>
</dbReference>
<dbReference type="PROSITE" id="PS50262">
    <property type="entry name" value="G_PROTEIN_RECEP_F1_2"/>
    <property type="match status" value="1"/>
</dbReference>
<keyword evidence="9" id="KW-0807">Transducer</keyword>
<evidence type="ECO:0000256" key="9">
    <source>
        <dbReference type="ARBA" id="ARBA00023224"/>
    </source>
</evidence>
<evidence type="ECO:0000259" key="11">
    <source>
        <dbReference type="PROSITE" id="PS50262"/>
    </source>
</evidence>
<evidence type="ECO:0000256" key="1">
    <source>
        <dbReference type="ARBA" id="ARBA00004141"/>
    </source>
</evidence>
<dbReference type="GO" id="GO:0009897">
    <property type="term" value="C:external side of plasma membrane"/>
    <property type="evidence" value="ECO:0007669"/>
    <property type="project" value="TreeGrafter"/>
</dbReference>
<dbReference type="Pfam" id="PF00001">
    <property type="entry name" value="7tm_1"/>
    <property type="match status" value="1"/>
</dbReference>
<feature type="transmembrane region" description="Helical" evidence="10">
    <location>
        <begin position="176"/>
        <end position="194"/>
    </location>
</feature>
<dbReference type="InterPro" id="IPR000276">
    <property type="entry name" value="GPCR_Rhodpsn"/>
</dbReference>
<comment type="caution">
    <text evidence="12">The sequence shown here is derived from an EMBL/GenBank/DDBJ whole genome shotgun (WGS) entry which is preliminary data.</text>
</comment>
<evidence type="ECO:0000256" key="5">
    <source>
        <dbReference type="ARBA" id="ARBA00023136"/>
    </source>
</evidence>
<evidence type="ECO:0000313" key="13">
    <source>
        <dbReference type="Proteomes" id="UP001148018"/>
    </source>
</evidence>
<dbReference type="GO" id="GO:0016493">
    <property type="term" value="F:C-C chemokine receptor activity"/>
    <property type="evidence" value="ECO:0007669"/>
    <property type="project" value="TreeGrafter"/>
</dbReference>
<dbReference type="PANTHER" id="PTHR10489">
    <property type="entry name" value="CELL ADHESION MOLECULE"/>
    <property type="match status" value="1"/>
</dbReference>
<dbReference type="Proteomes" id="UP001148018">
    <property type="component" value="Unassembled WGS sequence"/>
</dbReference>
<keyword evidence="13" id="KW-1185">Reference proteome</keyword>
<keyword evidence="8" id="KW-0325">Glycoprotein</keyword>
<keyword evidence="5 10" id="KW-0472">Membrane</keyword>
<keyword evidence="2 10" id="KW-0812">Transmembrane</keyword>
<dbReference type="InterPro" id="IPR017452">
    <property type="entry name" value="GPCR_Rhodpsn_7TM"/>
</dbReference>
<dbReference type="GO" id="GO:0006955">
    <property type="term" value="P:immune response"/>
    <property type="evidence" value="ECO:0007669"/>
    <property type="project" value="TreeGrafter"/>
</dbReference>
<evidence type="ECO:0000313" key="12">
    <source>
        <dbReference type="EMBL" id="KAJ3609261.1"/>
    </source>
</evidence>
<dbReference type="PRINTS" id="PR00237">
    <property type="entry name" value="GPCRRHODOPSN"/>
</dbReference>
<evidence type="ECO:0000256" key="4">
    <source>
        <dbReference type="ARBA" id="ARBA00023040"/>
    </source>
</evidence>
<evidence type="ECO:0000256" key="8">
    <source>
        <dbReference type="ARBA" id="ARBA00023180"/>
    </source>
</evidence>
<feature type="transmembrane region" description="Helical" evidence="10">
    <location>
        <begin position="134"/>
        <end position="155"/>
    </location>
</feature>
<comment type="subcellular location">
    <subcellularLocation>
        <location evidence="1">Membrane</location>
        <topology evidence="1">Multi-pass membrane protein</topology>
    </subcellularLocation>
</comment>
<dbReference type="GO" id="GO:0019722">
    <property type="term" value="P:calcium-mediated signaling"/>
    <property type="evidence" value="ECO:0007669"/>
    <property type="project" value="TreeGrafter"/>
</dbReference>
<evidence type="ECO:0000256" key="3">
    <source>
        <dbReference type="ARBA" id="ARBA00022989"/>
    </source>
</evidence>
<evidence type="ECO:0000256" key="2">
    <source>
        <dbReference type="ARBA" id="ARBA00022692"/>
    </source>
</evidence>
<reference evidence="12" key="1">
    <citation type="submission" date="2022-07" db="EMBL/GenBank/DDBJ databases">
        <title>Chromosome-level genome of Muraenolepis orangiensis.</title>
        <authorList>
            <person name="Kim J."/>
        </authorList>
    </citation>
    <scope>NUCLEOTIDE SEQUENCE</scope>
    <source>
        <strain evidence="12">KU_S4_2022</strain>
        <tissue evidence="12">Muscle</tissue>
    </source>
</reference>
<keyword evidence="4" id="KW-0297">G-protein coupled receptor</keyword>
<feature type="domain" description="G-protein coupled receptors family 1 profile" evidence="11">
    <location>
        <begin position="74"/>
        <end position="335"/>
    </location>
</feature>
<evidence type="ECO:0000256" key="10">
    <source>
        <dbReference type="SAM" id="Phobius"/>
    </source>
</evidence>
<feature type="transmembrane region" description="Helical" evidence="10">
    <location>
        <begin position="274"/>
        <end position="295"/>
    </location>
</feature>
<name>A0A9Q0ELR9_9TELE</name>
<sequence>MSNTDLKTLEFFNDMLSVCRENPPCNDSLLFPGRHNNGSGAGVYGLNFPGDGAPWLRILISLVYFLVATAGMAGNLLVLFLLYSTRTITAGTINFFVFHLALAQLLFSLALPFWAVEMALDYSWPFDVATCKAISLLTGLNVYASCFFLTAMSLTRYCSVATALRPTAALWHRGFCCSRAAAATVWAGALVAAAPRAVFAELIHVGPANDTVCLFRFPDGTAWLGINHLLRVVLGFLLPYGVIVLSYLLLLRFLCRHKMRGVNPRRESRVSRSVAAVVLSFCACWFPYNLLTLWGVLIQLDVVDISPSFYLAQTYFFPLANCLAFTSSCLNPVIYCLVRREYRAALRSLLLKCSLAVVSKVCLHRVDAGQGQGRGQGPAGRTAIPLDNMDSQTVQSYTRRDATPSYTVVSTP</sequence>
<keyword evidence="3 10" id="KW-1133">Transmembrane helix</keyword>
<evidence type="ECO:0000256" key="7">
    <source>
        <dbReference type="ARBA" id="ARBA00023170"/>
    </source>
</evidence>
<dbReference type="GO" id="GO:0007204">
    <property type="term" value="P:positive regulation of cytosolic calcium ion concentration"/>
    <property type="evidence" value="ECO:0007669"/>
    <property type="project" value="TreeGrafter"/>
</dbReference>
<gene>
    <name evidence="12" type="ORF">NHX12_023785</name>
</gene>
<dbReference type="PRINTS" id="PR00241">
    <property type="entry name" value="ANGIOTENSINR"/>
</dbReference>
<protein>
    <recommendedName>
        <fullName evidence="11">G-protein coupled receptors family 1 profile domain-containing protein</fullName>
    </recommendedName>
</protein>
<feature type="transmembrane region" description="Helical" evidence="10">
    <location>
        <begin position="95"/>
        <end position="114"/>
    </location>
</feature>
<organism evidence="12 13">
    <name type="scientific">Muraenolepis orangiensis</name>
    <name type="common">Patagonian moray cod</name>
    <dbReference type="NCBI Taxonomy" id="630683"/>
    <lineage>
        <taxon>Eukaryota</taxon>
        <taxon>Metazoa</taxon>
        <taxon>Chordata</taxon>
        <taxon>Craniata</taxon>
        <taxon>Vertebrata</taxon>
        <taxon>Euteleostomi</taxon>
        <taxon>Actinopterygii</taxon>
        <taxon>Neopterygii</taxon>
        <taxon>Teleostei</taxon>
        <taxon>Neoteleostei</taxon>
        <taxon>Acanthomorphata</taxon>
        <taxon>Zeiogadaria</taxon>
        <taxon>Gadariae</taxon>
        <taxon>Gadiformes</taxon>
        <taxon>Muraenolepidoidei</taxon>
        <taxon>Muraenolepididae</taxon>
        <taxon>Muraenolepis</taxon>
    </lineage>
</organism>
<feature type="transmembrane region" description="Helical" evidence="10">
    <location>
        <begin position="232"/>
        <end position="254"/>
    </location>
</feature>
<keyword evidence="6" id="KW-1015">Disulfide bond</keyword>
<dbReference type="PANTHER" id="PTHR10489:SF951">
    <property type="entry name" value="RELAXIN FAMILY PEPTIDE_INSL5 RECEPTOR 4"/>
    <property type="match status" value="1"/>
</dbReference>
<proteinExistence type="predicted"/>
<feature type="transmembrane region" description="Helical" evidence="10">
    <location>
        <begin position="58"/>
        <end position="83"/>
    </location>
</feature>
<accession>A0A9Q0ELR9</accession>
<dbReference type="EMBL" id="JANIIK010000039">
    <property type="protein sequence ID" value="KAJ3609261.1"/>
    <property type="molecule type" value="Genomic_DNA"/>
</dbReference>
<dbReference type="Gene3D" id="1.20.1070.10">
    <property type="entry name" value="Rhodopsin 7-helix transmembrane proteins"/>
    <property type="match status" value="1"/>
</dbReference>
<dbReference type="AlphaFoldDB" id="A0A9Q0ELR9"/>
<keyword evidence="7" id="KW-0675">Receptor</keyword>
<dbReference type="InterPro" id="IPR050119">
    <property type="entry name" value="CCR1-9-like"/>
</dbReference>
<feature type="transmembrane region" description="Helical" evidence="10">
    <location>
        <begin position="315"/>
        <end position="338"/>
    </location>
</feature>
<dbReference type="OrthoDB" id="9936726at2759"/>